<reference evidence="1 2" key="1">
    <citation type="submission" date="2022-01" db="EMBL/GenBank/DDBJ databases">
        <authorList>
            <person name="Xiong W."/>
            <person name="Schranz E."/>
        </authorList>
    </citation>
    <scope>NUCLEOTIDE SEQUENCE [LARGE SCALE GENOMIC DNA]</scope>
</reference>
<proteinExistence type="predicted"/>
<accession>A0AAU9PVA9</accession>
<organism evidence="1 2">
    <name type="scientific">Lactuca virosa</name>
    <dbReference type="NCBI Taxonomy" id="75947"/>
    <lineage>
        <taxon>Eukaryota</taxon>
        <taxon>Viridiplantae</taxon>
        <taxon>Streptophyta</taxon>
        <taxon>Embryophyta</taxon>
        <taxon>Tracheophyta</taxon>
        <taxon>Spermatophyta</taxon>
        <taxon>Magnoliopsida</taxon>
        <taxon>eudicotyledons</taxon>
        <taxon>Gunneridae</taxon>
        <taxon>Pentapetalae</taxon>
        <taxon>asterids</taxon>
        <taxon>campanulids</taxon>
        <taxon>Asterales</taxon>
        <taxon>Asteraceae</taxon>
        <taxon>Cichorioideae</taxon>
        <taxon>Cichorieae</taxon>
        <taxon>Lactucinae</taxon>
        <taxon>Lactuca</taxon>
    </lineage>
</organism>
<dbReference type="AlphaFoldDB" id="A0AAU9PVA9"/>
<evidence type="ECO:0000313" key="2">
    <source>
        <dbReference type="Proteomes" id="UP001157418"/>
    </source>
</evidence>
<protein>
    <submittedName>
        <fullName evidence="1">Uncharacterized protein</fullName>
    </submittedName>
</protein>
<comment type="caution">
    <text evidence="1">The sequence shown here is derived from an EMBL/GenBank/DDBJ whole genome shotgun (WGS) entry which is preliminary data.</text>
</comment>
<name>A0AAU9PVA9_9ASTR</name>
<gene>
    <name evidence="1" type="ORF">LVIROSA_LOCUS39514</name>
</gene>
<sequence>MVQLSQFLTRKGASVDNGGHNVGKTIKSQTLWLTQLSNGRIRIDDFIQAWSKRRATWRPGPPPRASLCNNHAQNQKSIVLSLASKGLTCADFQIGVIFLADVDNAKSLVMKLCNIYN</sequence>
<dbReference type="EMBL" id="CAKMRJ010005745">
    <property type="protein sequence ID" value="CAH1454328.1"/>
    <property type="molecule type" value="Genomic_DNA"/>
</dbReference>
<evidence type="ECO:0000313" key="1">
    <source>
        <dbReference type="EMBL" id="CAH1454328.1"/>
    </source>
</evidence>
<dbReference type="Proteomes" id="UP001157418">
    <property type="component" value="Unassembled WGS sequence"/>
</dbReference>
<keyword evidence="2" id="KW-1185">Reference proteome</keyword>